<organism evidence="8 9">
    <name type="scientific">Myxococcus llanfairpwllgwyngyllgogerychwyrndrobwllllantysiliogogogochensis</name>
    <dbReference type="NCBI Taxonomy" id="2590453"/>
    <lineage>
        <taxon>Bacteria</taxon>
        <taxon>Pseudomonadati</taxon>
        <taxon>Myxococcota</taxon>
        <taxon>Myxococcia</taxon>
        <taxon>Myxococcales</taxon>
        <taxon>Cystobacterineae</taxon>
        <taxon>Myxococcaceae</taxon>
        <taxon>Myxococcus</taxon>
    </lineage>
</organism>
<dbReference type="OrthoDB" id="9805148at2"/>
<keyword evidence="4" id="KW-0547">Nucleotide-binding</keyword>
<accession>A0A540WPU4</accession>
<dbReference type="Pfam" id="PF02562">
    <property type="entry name" value="PhoH"/>
    <property type="match status" value="1"/>
</dbReference>
<dbReference type="RefSeq" id="WP_141647336.1">
    <property type="nucleotide sequence ID" value="NZ_VIFM01000222.1"/>
</dbReference>
<comment type="subcellular location">
    <subcellularLocation>
        <location evidence="1">Cytoplasm</location>
    </subcellularLocation>
</comment>
<dbReference type="Gene3D" id="3.40.50.300">
    <property type="entry name" value="P-loop containing nucleotide triphosphate hydrolases"/>
    <property type="match status" value="1"/>
</dbReference>
<evidence type="ECO:0000313" key="9">
    <source>
        <dbReference type="Proteomes" id="UP000315369"/>
    </source>
</evidence>
<dbReference type="InterPro" id="IPR051451">
    <property type="entry name" value="PhoH2-like"/>
</dbReference>
<dbReference type="InterPro" id="IPR003714">
    <property type="entry name" value="PhoH"/>
</dbReference>
<protein>
    <recommendedName>
        <fullName evidence="6">PhoH-like protein</fullName>
    </recommendedName>
</protein>
<comment type="caution">
    <text evidence="8">The sequence shown here is derived from an EMBL/GenBank/DDBJ whole genome shotgun (WGS) entry which is preliminary data.</text>
</comment>
<keyword evidence="5" id="KW-0067">ATP-binding</keyword>
<evidence type="ECO:0000256" key="4">
    <source>
        <dbReference type="ARBA" id="ARBA00022741"/>
    </source>
</evidence>
<dbReference type="FunFam" id="3.40.50.300:FF:000013">
    <property type="entry name" value="PhoH family ATPase"/>
    <property type="match status" value="1"/>
</dbReference>
<comment type="similarity">
    <text evidence="2">Belongs to the PhoH family.</text>
</comment>
<dbReference type="GO" id="GO:0005524">
    <property type="term" value="F:ATP binding"/>
    <property type="evidence" value="ECO:0007669"/>
    <property type="project" value="UniProtKB-KW"/>
</dbReference>
<evidence type="ECO:0000256" key="2">
    <source>
        <dbReference type="ARBA" id="ARBA00010393"/>
    </source>
</evidence>
<evidence type="ECO:0000256" key="1">
    <source>
        <dbReference type="ARBA" id="ARBA00004496"/>
    </source>
</evidence>
<dbReference type="AlphaFoldDB" id="A0A540WPU4"/>
<evidence type="ECO:0000256" key="5">
    <source>
        <dbReference type="ARBA" id="ARBA00022840"/>
    </source>
</evidence>
<dbReference type="GO" id="GO:0005829">
    <property type="term" value="C:cytosol"/>
    <property type="evidence" value="ECO:0007669"/>
    <property type="project" value="TreeGrafter"/>
</dbReference>
<evidence type="ECO:0000313" key="8">
    <source>
        <dbReference type="EMBL" id="TQF10897.1"/>
    </source>
</evidence>
<dbReference type="PANTHER" id="PTHR30473:SF1">
    <property type="entry name" value="PHOH-LIKE PROTEIN"/>
    <property type="match status" value="1"/>
</dbReference>
<sequence length="364" mass="39422">MRNPATLEATAAVSTTSAKVDVRDNETAMALCGNQNENLKLMERRLGVRVGQRGTEFHLSGPADAVAFSVRLLENLEGMIRAGRPLYREDVEQGIKVLGRGAESLQEVMLGPVLKSSGNRQIAPKSIAQKRYVDAIRAHDIVFGVGPAGTGKTYLAMAMAVAFLQERKVKRIILARPAVEAGEKLGFLPGDMQEKVNPYLRPLYDALHDMMAAERAATLVEEGVVEVAPLAFMRGRTLNDAFVILDEAQNTTVEQMKMFLTRLGYNSKAVITGDVTQVDLPTGKMSGLNHARTVLKNIEGIHFAEFSDVDVVRHPLVQEVIRAYDKAELAQKEAQHARAASHSASTLDKGAASLAPVTPEAAVG</sequence>
<name>A0A540WPU4_9BACT</name>
<evidence type="ECO:0000256" key="6">
    <source>
        <dbReference type="ARBA" id="ARBA00039970"/>
    </source>
</evidence>
<dbReference type="PANTHER" id="PTHR30473">
    <property type="entry name" value="PROTEIN PHOH"/>
    <property type="match status" value="1"/>
</dbReference>
<proteinExistence type="inferred from homology"/>
<feature type="domain" description="PhoH-like protein" evidence="7">
    <location>
        <begin position="121"/>
        <end position="325"/>
    </location>
</feature>
<evidence type="ECO:0000256" key="3">
    <source>
        <dbReference type="ARBA" id="ARBA00022490"/>
    </source>
</evidence>
<evidence type="ECO:0000259" key="7">
    <source>
        <dbReference type="Pfam" id="PF02562"/>
    </source>
</evidence>
<keyword evidence="9" id="KW-1185">Reference proteome</keyword>
<gene>
    <name evidence="8" type="ORF">FJV41_37115</name>
</gene>
<reference evidence="8 9" key="1">
    <citation type="submission" date="2019-06" db="EMBL/GenBank/DDBJ databases">
        <authorList>
            <person name="Livingstone P."/>
            <person name="Whitworth D."/>
        </authorList>
    </citation>
    <scope>NUCLEOTIDE SEQUENCE [LARGE SCALE GENOMIC DNA]</scope>
    <source>
        <strain evidence="8 9">AM401</strain>
    </source>
</reference>
<dbReference type="EMBL" id="VIFM01000222">
    <property type="protein sequence ID" value="TQF10897.1"/>
    <property type="molecule type" value="Genomic_DNA"/>
</dbReference>
<dbReference type="SUPFAM" id="SSF52540">
    <property type="entry name" value="P-loop containing nucleoside triphosphate hydrolases"/>
    <property type="match status" value="1"/>
</dbReference>
<dbReference type="InterPro" id="IPR027417">
    <property type="entry name" value="P-loop_NTPase"/>
</dbReference>
<dbReference type="Proteomes" id="UP000315369">
    <property type="component" value="Unassembled WGS sequence"/>
</dbReference>
<keyword evidence="3" id="KW-0963">Cytoplasm</keyword>